<dbReference type="Proteomes" id="UP001500866">
    <property type="component" value="Unassembled WGS sequence"/>
</dbReference>
<comment type="caution">
    <text evidence="1">The sequence shown here is derived from an EMBL/GenBank/DDBJ whole genome shotgun (WGS) entry which is preliminary data.</text>
</comment>
<organism evidence="1 2">
    <name type="scientific">Virgibacillus siamensis</name>
    <dbReference type="NCBI Taxonomy" id="480071"/>
    <lineage>
        <taxon>Bacteria</taxon>
        <taxon>Bacillati</taxon>
        <taxon>Bacillota</taxon>
        <taxon>Bacilli</taxon>
        <taxon>Bacillales</taxon>
        <taxon>Bacillaceae</taxon>
        <taxon>Virgibacillus</taxon>
    </lineage>
</organism>
<gene>
    <name evidence="1" type="ORF">GCM10009001_35810</name>
</gene>
<sequence length="58" mass="6933">MKREWPKRTSRYQTIMQKERLIKNLTELPDRFWGRPHSSEVALPYILLDTMSTAGELL</sequence>
<proteinExistence type="predicted"/>
<keyword evidence="2" id="KW-1185">Reference proteome</keyword>
<protein>
    <submittedName>
        <fullName evidence="1">Uncharacterized protein</fullName>
    </submittedName>
</protein>
<evidence type="ECO:0000313" key="1">
    <source>
        <dbReference type="EMBL" id="GAA0615349.1"/>
    </source>
</evidence>
<accession>A0ABN1GNS6</accession>
<dbReference type="EMBL" id="BAAADS010000025">
    <property type="protein sequence ID" value="GAA0615349.1"/>
    <property type="molecule type" value="Genomic_DNA"/>
</dbReference>
<evidence type="ECO:0000313" key="2">
    <source>
        <dbReference type="Proteomes" id="UP001500866"/>
    </source>
</evidence>
<name>A0ABN1GNS6_9BACI</name>
<reference evidence="1 2" key="1">
    <citation type="journal article" date="2019" name="Int. J. Syst. Evol. Microbiol.">
        <title>The Global Catalogue of Microorganisms (GCM) 10K type strain sequencing project: providing services to taxonomists for standard genome sequencing and annotation.</title>
        <authorList>
            <consortium name="The Broad Institute Genomics Platform"/>
            <consortium name="The Broad Institute Genome Sequencing Center for Infectious Disease"/>
            <person name="Wu L."/>
            <person name="Ma J."/>
        </authorList>
    </citation>
    <scope>NUCLEOTIDE SEQUENCE [LARGE SCALE GENOMIC DNA]</scope>
    <source>
        <strain evidence="1 2">JCM 15395</strain>
    </source>
</reference>